<reference evidence="1 2" key="2">
    <citation type="journal article" date="2022" name="Mol. Ecol. Resour.">
        <title>The genomes of chicory, endive, great burdock and yacon provide insights into Asteraceae paleo-polyploidization history and plant inulin production.</title>
        <authorList>
            <person name="Fan W."/>
            <person name="Wang S."/>
            <person name="Wang H."/>
            <person name="Wang A."/>
            <person name="Jiang F."/>
            <person name="Liu H."/>
            <person name="Zhao H."/>
            <person name="Xu D."/>
            <person name="Zhang Y."/>
        </authorList>
    </citation>
    <scope>NUCLEOTIDE SEQUENCE [LARGE SCALE GENOMIC DNA]</scope>
    <source>
        <strain evidence="2">cv. Punajuju</strain>
        <tissue evidence="1">Leaves</tissue>
    </source>
</reference>
<keyword evidence="2" id="KW-1185">Reference proteome</keyword>
<organism evidence="1 2">
    <name type="scientific">Cichorium intybus</name>
    <name type="common">Chicory</name>
    <dbReference type="NCBI Taxonomy" id="13427"/>
    <lineage>
        <taxon>Eukaryota</taxon>
        <taxon>Viridiplantae</taxon>
        <taxon>Streptophyta</taxon>
        <taxon>Embryophyta</taxon>
        <taxon>Tracheophyta</taxon>
        <taxon>Spermatophyta</taxon>
        <taxon>Magnoliopsida</taxon>
        <taxon>eudicotyledons</taxon>
        <taxon>Gunneridae</taxon>
        <taxon>Pentapetalae</taxon>
        <taxon>asterids</taxon>
        <taxon>campanulids</taxon>
        <taxon>Asterales</taxon>
        <taxon>Asteraceae</taxon>
        <taxon>Cichorioideae</taxon>
        <taxon>Cichorieae</taxon>
        <taxon>Cichoriinae</taxon>
        <taxon>Cichorium</taxon>
    </lineage>
</organism>
<reference evidence="2" key="1">
    <citation type="journal article" date="2022" name="Mol. Ecol. Resour.">
        <title>The genomes of chicory, endive, great burdock and yacon provide insights into Asteraceae palaeo-polyploidization history and plant inulin production.</title>
        <authorList>
            <person name="Fan W."/>
            <person name="Wang S."/>
            <person name="Wang H."/>
            <person name="Wang A."/>
            <person name="Jiang F."/>
            <person name="Liu H."/>
            <person name="Zhao H."/>
            <person name="Xu D."/>
            <person name="Zhang Y."/>
        </authorList>
    </citation>
    <scope>NUCLEOTIDE SEQUENCE [LARGE SCALE GENOMIC DNA]</scope>
    <source>
        <strain evidence="2">cv. Punajuju</strain>
    </source>
</reference>
<accession>A0ACB9BGB5</accession>
<comment type="caution">
    <text evidence="1">The sequence shown here is derived from an EMBL/GenBank/DDBJ whole genome shotgun (WGS) entry which is preliminary data.</text>
</comment>
<sequence>MKGSMEAIKKGKDEVATVIERLEAVKMSNSEMEEELRRLKVQMIRRIGDNLLTGEIIVTIWELSETNNLGGKIPEEINGCQELEYYAASNNKLEGEISSSIGQLQSLKILNLANNTLPGSIPELSKLSGNTFTGEFPKKLCSGNGKAVENAGNHRPKMMKTNKKVRR</sequence>
<name>A0ACB9BGB5_CICIN</name>
<evidence type="ECO:0000313" key="2">
    <source>
        <dbReference type="Proteomes" id="UP001055811"/>
    </source>
</evidence>
<proteinExistence type="predicted"/>
<gene>
    <name evidence="1" type="ORF">L2E82_31968</name>
</gene>
<protein>
    <submittedName>
        <fullName evidence="1">Uncharacterized protein</fullName>
    </submittedName>
</protein>
<dbReference type="EMBL" id="CM042014">
    <property type="protein sequence ID" value="KAI3720969.1"/>
    <property type="molecule type" value="Genomic_DNA"/>
</dbReference>
<dbReference type="Proteomes" id="UP001055811">
    <property type="component" value="Linkage Group LG06"/>
</dbReference>
<evidence type="ECO:0000313" key="1">
    <source>
        <dbReference type="EMBL" id="KAI3720969.1"/>
    </source>
</evidence>